<organism evidence="1 2">
    <name type="scientific">Ficus carica</name>
    <name type="common">Common fig</name>
    <dbReference type="NCBI Taxonomy" id="3494"/>
    <lineage>
        <taxon>Eukaryota</taxon>
        <taxon>Viridiplantae</taxon>
        <taxon>Streptophyta</taxon>
        <taxon>Embryophyta</taxon>
        <taxon>Tracheophyta</taxon>
        <taxon>Spermatophyta</taxon>
        <taxon>Magnoliopsida</taxon>
        <taxon>eudicotyledons</taxon>
        <taxon>Gunneridae</taxon>
        <taxon>Pentapetalae</taxon>
        <taxon>rosids</taxon>
        <taxon>fabids</taxon>
        <taxon>Rosales</taxon>
        <taxon>Moraceae</taxon>
        <taxon>Ficeae</taxon>
        <taxon>Ficus</taxon>
    </lineage>
</organism>
<reference evidence="1" key="1">
    <citation type="submission" date="2023-07" db="EMBL/GenBank/DDBJ databases">
        <title>draft genome sequence of fig (Ficus carica).</title>
        <authorList>
            <person name="Takahashi T."/>
            <person name="Nishimura K."/>
        </authorList>
    </citation>
    <scope>NUCLEOTIDE SEQUENCE</scope>
</reference>
<proteinExistence type="predicted"/>
<evidence type="ECO:0000313" key="1">
    <source>
        <dbReference type="EMBL" id="GMN58409.1"/>
    </source>
</evidence>
<dbReference type="Proteomes" id="UP001187192">
    <property type="component" value="Unassembled WGS sequence"/>
</dbReference>
<sequence length="97" mass="10493">MTSKTHSSDSELQAAIIGSDKNYSLSINLPDPVLCTEPLLMKEQPAIVTIGVPLKPDKNTAEGNYGHYARLLVDDLSKAVGVHHPGGKKRQALFLLQ</sequence>
<dbReference type="EMBL" id="BTGU01000078">
    <property type="protein sequence ID" value="GMN58409.1"/>
    <property type="molecule type" value="Genomic_DNA"/>
</dbReference>
<evidence type="ECO:0000313" key="2">
    <source>
        <dbReference type="Proteomes" id="UP001187192"/>
    </source>
</evidence>
<accession>A0AA88DPD8</accession>
<comment type="caution">
    <text evidence="1">The sequence shown here is derived from an EMBL/GenBank/DDBJ whole genome shotgun (WGS) entry which is preliminary data.</text>
</comment>
<protein>
    <submittedName>
        <fullName evidence="1">Uncharacterized protein</fullName>
    </submittedName>
</protein>
<name>A0AA88DPD8_FICCA</name>
<keyword evidence="2" id="KW-1185">Reference proteome</keyword>
<gene>
    <name evidence="1" type="ORF">TIFTF001_027514</name>
</gene>
<dbReference type="AlphaFoldDB" id="A0AA88DPD8"/>